<organism evidence="2 3">
    <name type="scientific">Streptomyces amritsarensis</name>
    <dbReference type="NCBI Taxonomy" id="681158"/>
    <lineage>
        <taxon>Bacteria</taxon>
        <taxon>Bacillati</taxon>
        <taxon>Actinomycetota</taxon>
        <taxon>Actinomycetes</taxon>
        <taxon>Kitasatosporales</taxon>
        <taxon>Streptomycetaceae</taxon>
        <taxon>Streptomyces</taxon>
    </lineage>
</organism>
<protein>
    <recommendedName>
        <fullName evidence="4">Integral membrane protein</fullName>
    </recommendedName>
</protein>
<feature type="transmembrane region" description="Helical" evidence="1">
    <location>
        <begin position="220"/>
        <end position="245"/>
    </location>
</feature>
<accession>A0ABX3G1Q4</accession>
<feature type="transmembrane region" description="Helical" evidence="1">
    <location>
        <begin position="115"/>
        <end position="141"/>
    </location>
</feature>
<name>A0ABX3G1Q4_9ACTN</name>
<comment type="caution">
    <text evidence="2">The sequence shown here is derived from an EMBL/GenBank/DDBJ whole genome shotgun (WGS) entry which is preliminary data.</text>
</comment>
<evidence type="ECO:0000256" key="1">
    <source>
        <dbReference type="SAM" id="Phobius"/>
    </source>
</evidence>
<dbReference type="Proteomes" id="UP000187151">
    <property type="component" value="Unassembled WGS sequence"/>
</dbReference>
<sequence>MRIPFAAIARIRAEGRAVAVELTAPGGAVPAVHRLDGVSAASASVFASAVTSVLPRHPQGAEAVDGSALVTVEAVAESVRERRARRARRGAIAVVLGFAALAVAMGIIGGNAATWFLGVMVLLTGPFGTAVAAVGAGGLWLTYLAWYLPRYGITVEAVRVSDTSDLLGRSGNHTYMDTSGTSHRIYVKGSADTVPIAYHPAKPATAVVCHSWGRKLWDTVFGLGVLLFGLAILALAVALAVGTFLGEYDDAMTPR</sequence>
<feature type="transmembrane region" description="Helical" evidence="1">
    <location>
        <begin position="90"/>
        <end position="109"/>
    </location>
</feature>
<evidence type="ECO:0000313" key="2">
    <source>
        <dbReference type="EMBL" id="OLZ64857.1"/>
    </source>
</evidence>
<proteinExistence type="predicted"/>
<gene>
    <name evidence="2" type="ORF">AVW11_18050</name>
</gene>
<dbReference type="EMBL" id="MQUR01000039">
    <property type="protein sequence ID" value="OLZ64857.1"/>
    <property type="molecule type" value="Genomic_DNA"/>
</dbReference>
<evidence type="ECO:0000313" key="3">
    <source>
        <dbReference type="Proteomes" id="UP000187151"/>
    </source>
</evidence>
<keyword evidence="1" id="KW-0812">Transmembrane</keyword>
<keyword evidence="1" id="KW-0472">Membrane</keyword>
<keyword evidence="1" id="KW-1133">Transmembrane helix</keyword>
<evidence type="ECO:0008006" key="4">
    <source>
        <dbReference type="Google" id="ProtNLM"/>
    </source>
</evidence>
<keyword evidence="3" id="KW-1185">Reference proteome</keyword>
<reference evidence="2 3" key="1">
    <citation type="submission" date="2016-01" db="EMBL/GenBank/DDBJ databases">
        <title>Streptomyces amritsarensis strain MTCC 11845 genome sequencing and assembly.</title>
        <authorList>
            <person name="Sharma D."/>
            <person name="Nair G.R."/>
            <person name="Kaur G."/>
            <person name="Manhas R.K."/>
            <person name="Mayilraj S."/>
        </authorList>
    </citation>
    <scope>NUCLEOTIDE SEQUENCE [LARGE SCALE GENOMIC DNA]</scope>
    <source>
        <strain evidence="2 3">MTCC 11845</strain>
    </source>
</reference>